<dbReference type="Gene3D" id="3.40.50.150">
    <property type="entry name" value="Vaccinia Virus protein VP39"/>
    <property type="match status" value="1"/>
</dbReference>
<reference evidence="3 4" key="1">
    <citation type="submission" date="2019-05" db="EMBL/GenBank/DDBJ databases">
        <authorList>
            <person name="Zhou X."/>
        </authorList>
    </citation>
    <scope>NUCLEOTIDE SEQUENCE [LARGE SCALE GENOMIC DNA]</scope>
    <source>
        <strain evidence="3 4">DSM 432</strain>
    </source>
</reference>
<feature type="compositionally biased region" description="Basic and acidic residues" evidence="1">
    <location>
        <begin position="1"/>
        <end position="16"/>
    </location>
</feature>
<dbReference type="Pfam" id="PF05050">
    <property type="entry name" value="Methyltransf_21"/>
    <property type="match status" value="1"/>
</dbReference>
<dbReference type="OrthoDB" id="7846612at2"/>
<organism evidence="3 4">
    <name type="scientific">Xanthobacter autotrophicus</name>
    <dbReference type="NCBI Taxonomy" id="280"/>
    <lineage>
        <taxon>Bacteria</taxon>
        <taxon>Pseudomonadati</taxon>
        <taxon>Pseudomonadota</taxon>
        <taxon>Alphaproteobacteria</taxon>
        <taxon>Hyphomicrobiales</taxon>
        <taxon>Xanthobacteraceae</taxon>
        <taxon>Xanthobacter</taxon>
    </lineage>
</organism>
<dbReference type="PANTHER" id="PTHR34203">
    <property type="entry name" value="METHYLTRANSFERASE, FKBM FAMILY PROTEIN"/>
    <property type="match status" value="1"/>
</dbReference>
<dbReference type="GeneID" id="95772886"/>
<proteinExistence type="predicted"/>
<evidence type="ECO:0000313" key="4">
    <source>
        <dbReference type="Proteomes" id="UP000305131"/>
    </source>
</evidence>
<sequence length="304" mass="34798">MSSSREVFRRQLDQKDPRRHRKDTHAEDHLNATSTELAGKHRPMAIFAFDHIGHAINVHGTYEKDELETLFAWLHQAAPSLFTGTALDIGANIGNHALFFADHFRDVIAFEPNPRVFALLRLNAELAPNISCRDYGLSVQEQQLGFRINPSNIGASHIVSHADEATTTIHLRPLDAEFAARRDITFMKVDVEGHEFEALSGARQVIASNQPVIFFEQQESEIENGTSATIELLRSLGYRTFAMMVRETDRRRFKTRLARNLYRIYFNTVRGWREKIQYAIVLTDHFDKRFHPGVIALPDHLGIR</sequence>
<dbReference type="NCBIfam" id="TIGR01444">
    <property type="entry name" value="fkbM_fam"/>
    <property type="match status" value="1"/>
</dbReference>
<dbReference type="GO" id="GO:0008168">
    <property type="term" value="F:methyltransferase activity"/>
    <property type="evidence" value="ECO:0007669"/>
    <property type="project" value="UniProtKB-KW"/>
</dbReference>
<dbReference type="InterPro" id="IPR029063">
    <property type="entry name" value="SAM-dependent_MTases_sf"/>
</dbReference>
<accession>A0A6C1KT37</accession>
<dbReference type="SUPFAM" id="SSF53335">
    <property type="entry name" value="S-adenosyl-L-methionine-dependent methyltransferases"/>
    <property type="match status" value="1"/>
</dbReference>
<gene>
    <name evidence="3" type="ORF">FBQ73_05350</name>
</gene>
<name>A0A6C1KT37_XANAU</name>
<dbReference type="Proteomes" id="UP000305131">
    <property type="component" value="Unassembled WGS sequence"/>
</dbReference>
<comment type="caution">
    <text evidence="3">The sequence shown here is derived from an EMBL/GenBank/DDBJ whole genome shotgun (WGS) entry which is preliminary data.</text>
</comment>
<dbReference type="EMBL" id="VAUP01000015">
    <property type="protein sequence ID" value="TLX43546.1"/>
    <property type="molecule type" value="Genomic_DNA"/>
</dbReference>
<dbReference type="AlphaFoldDB" id="A0A6C1KT37"/>
<dbReference type="InterPro" id="IPR052514">
    <property type="entry name" value="SAM-dependent_MTase"/>
</dbReference>
<evidence type="ECO:0000313" key="3">
    <source>
        <dbReference type="EMBL" id="TLX43546.1"/>
    </source>
</evidence>
<dbReference type="RefSeq" id="WP_138398466.1">
    <property type="nucleotide sequence ID" value="NZ_JBAFVI010000001.1"/>
</dbReference>
<keyword evidence="3" id="KW-0489">Methyltransferase</keyword>
<evidence type="ECO:0000259" key="2">
    <source>
        <dbReference type="Pfam" id="PF05050"/>
    </source>
</evidence>
<keyword evidence="3" id="KW-0808">Transferase</keyword>
<feature type="region of interest" description="Disordered" evidence="1">
    <location>
        <begin position="1"/>
        <end position="35"/>
    </location>
</feature>
<dbReference type="PANTHER" id="PTHR34203:SF15">
    <property type="entry name" value="SLL1173 PROTEIN"/>
    <property type="match status" value="1"/>
</dbReference>
<dbReference type="GO" id="GO:0032259">
    <property type="term" value="P:methylation"/>
    <property type="evidence" value="ECO:0007669"/>
    <property type="project" value="UniProtKB-KW"/>
</dbReference>
<feature type="domain" description="Methyltransferase FkbM" evidence="2">
    <location>
        <begin position="88"/>
        <end position="239"/>
    </location>
</feature>
<protein>
    <submittedName>
        <fullName evidence="3">FkbM family methyltransferase</fullName>
    </submittedName>
</protein>
<evidence type="ECO:0000256" key="1">
    <source>
        <dbReference type="SAM" id="MobiDB-lite"/>
    </source>
</evidence>
<dbReference type="InterPro" id="IPR006342">
    <property type="entry name" value="FkbM_mtfrase"/>
</dbReference>